<feature type="compositionally biased region" description="Low complexity" evidence="1">
    <location>
        <begin position="58"/>
        <end position="71"/>
    </location>
</feature>
<accession>A0AAN9YB80</accession>
<reference evidence="2 3" key="1">
    <citation type="submission" date="2024-03" db="EMBL/GenBank/DDBJ databases">
        <title>Adaptation during the transition from Ophiocordyceps entomopathogen to insect associate is accompanied by gene loss and intensified selection.</title>
        <authorList>
            <person name="Ward C.M."/>
            <person name="Onetto C.A."/>
            <person name="Borneman A.R."/>
        </authorList>
    </citation>
    <scope>NUCLEOTIDE SEQUENCE [LARGE SCALE GENOMIC DNA]</scope>
    <source>
        <strain evidence="2">AWRI1</strain>
        <tissue evidence="2">Single Adult Female</tissue>
    </source>
</reference>
<proteinExistence type="predicted"/>
<keyword evidence="3" id="KW-1185">Reference proteome</keyword>
<name>A0AAN9YB80_9HEMI</name>
<feature type="region of interest" description="Disordered" evidence="1">
    <location>
        <begin position="39"/>
        <end position="124"/>
    </location>
</feature>
<dbReference type="EMBL" id="JBBCAQ010000002">
    <property type="protein sequence ID" value="KAK7605119.1"/>
    <property type="molecule type" value="Genomic_DNA"/>
</dbReference>
<sequence length="145" mass="15905">MYVIFPAEDVVELTLTRPPLQRSQHCSCQCAALQKRVSAQTYSSPTPVKRLQTPGQPSLNASVSKSNAAAAPSPPPPLKPRSKKKDCKTTNSKSNKKEKQERSNPKMGTNVNEPSLKDLSHPSLNEQLKAYNTATFKLVKTGKVF</sequence>
<dbReference type="Proteomes" id="UP001367676">
    <property type="component" value="Unassembled WGS sequence"/>
</dbReference>
<comment type="caution">
    <text evidence="2">The sequence shown here is derived from an EMBL/GenBank/DDBJ whole genome shotgun (WGS) entry which is preliminary data.</text>
</comment>
<feature type="compositionally biased region" description="Basic and acidic residues" evidence="1">
    <location>
        <begin position="95"/>
        <end position="104"/>
    </location>
</feature>
<gene>
    <name evidence="2" type="ORF">V9T40_006977</name>
</gene>
<evidence type="ECO:0000313" key="2">
    <source>
        <dbReference type="EMBL" id="KAK7605119.1"/>
    </source>
</evidence>
<organism evidence="2 3">
    <name type="scientific">Parthenolecanium corni</name>
    <dbReference type="NCBI Taxonomy" id="536013"/>
    <lineage>
        <taxon>Eukaryota</taxon>
        <taxon>Metazoa</taxon>
        <taxon>Ecdysozoa</taxon>
        <taxon>Arthropoda</taxon>
        <taxon>Hexapoda</taxon>
        <taxon>Insecta</taxon>
        <taxon>Pterygota</taxon>
        <taxon>Neoptera</taxon>
        <taxon>Paraneoptera</taxon>
        <taxon>Hemiptera</taxon>
        <taxon>Sternorrhyncha</taxon>
        <taxon>Coccoidea</taxon>
        <taxon>Coccidae</taxon>
        <taxon>Parthenolecanium</taxon>
    </lineage>
</organism>
<evidence type="ECO:0000313" key="3">
    <source>
        <dbReference type="Proteomes" id="UP001367676"/>
    </source>
</evidence>
<dbReference type="AlphaFoldDB" id="A0AAN9YB80"/>
<evidence type="ECO:0000256" key="1">
    <source>
        <dbReference type="SAM" id="MobiDB-lite"/>
    </source>
</evidence>
<protein>
    <submittedName>
        <fullName evidence="2">Uncharacterized protein</fullName>
    </submittedName>
</protein>